<comment type="caution">
    <text evidence="7">The sequence shown here is derived from an EMBL/GenBank/DDBJ whole genome shotgun (WGS) entry which is preliminary data.</text>
</comment>
<gene>
    <name evidence="7" type="primary">gb17468</name>
    <name evidence="7" type="ORF">PR202_gb17468</name>
</gene>
<comment type="subcellular location">
    <subcellularLocation>
        <location evidence="1">Secreted</location>
        <location evidence="1">Extracellular space</location>
        <location evidence="1">Apoplast</location>
    </subcellularLocation>
</comment>
<evidence type="ECO:0000256" key="2">
    <source>
        <dbReference type="ARBA" id="ARBA00022523"/>
    </source>
</evidence>
<keyword evidence="4 6" id="KW-0732">Signal</keyword>
<accession>A0AAV5F378</accession>
<evidence type="ECO:0000256" key="6">
    <source>
        <dbReference type="SAM" id="SignalP"/>
    </source>
</evidence>
<keyword evidence="2" id="KW-0052">Apoplast</keyword>
<evidence type="ECO:0000313" key="7">
    <source>
        <dbReference type="EMBL" id="GJN29261.1"/>
    </source>
</evidence>
<feature type="chain" id="PRO_5043596196" description="Protein EXORDIUM" evidence="6">
    <location>
        <begin position="34"/>
        <end position="319"/>
    </location>
</feature>
<dbReference type="AlphaFoldDB" id="A0AAV5F378"/>
<protein>
    <recommendedName>
        <fullName evidence="9">Protein EXORDIUM</fullName>
    </recommendedName>
</protein>
<name>A0AAV5F378_ELECO</name>
<evidence type="ECO:0000313" key="8">
    <source>
        <dbReference type="Proteomes" id="UP001054889"/>
    </source>
</evidence>
<reference evidence="7" key="1">
    <citation type="journal article" date="2018" name="DNA Res.">
        <title>Multiple hybrid de novo genome assembly of finger millet, an orphan allotetraploid crop.</title>
        <authorList>
            <person name="Hatakeyama M."/>
            <person name="Aluri S."/>
            <person name="Balachadran M.T."/>
            <person name="Sivarajan S.R."/>
            <person name="Patrignani A."/>
            <person name="Gruter S."/>
            <person name="Poveda L."/>
            <person name="Shimizu-Inatsugi R."/>
            <person name="Baeten J."/>
            <person name="Francoijs K.J."/>
            <person name="Nataraja K.N."/>
            <person name="Reddy Y.A.N."/>
            <person name="Phadnis S."/>
            <person name="Ravikumar R.L."/>
            <person name="Schlapbach R."/>
            <person name="Sreeman S.M."/>
            <person name="Shimizu K.K."/>
        </authorList>
    </citation>
    <scope>NUCLEOTIDE SEQUENCE</scope>
</reference>
<dbReference type="Pfam" id="PF04674">
    <property type="entry name" value="Phi_1"/>
    <property type="match status" value="1"/>
</dbReference>
<organism evidence="7 8">
    <name type="scientific">Eleusine coracana subsp. coracana</name>
    <dbReference type="NCBI Taxonomy" id="191504"/>
    <lineage>
        <taxon>Eukaryota</taxon>
        <taxon>Viridiplantae</taxon>
        <taxon>Streptophyta</taxon>
        <taxon>Embryophyta</taxon>
        <taxon>Tracheophyta</taxon>
        <taxon>Spermatophyta</taxon>
        <taxon>Magnoliopsida</taxon>
        <taxon>Liliopsida</taxon>
        <taxon>Poales</taxon>
        <taxon>Poaceae</taxon>
        <taxon>PACMAD clade</taxon>
        <taxon>Chloridoideae</taxon>
        <taxon>Cynodonteae</taxon>
        <taxon>Eleusininae</taxon>
        <taxon>Eleusine</taxon>
    </lineage>
</organism>
<dbReference type="PANTHER" id="PTHR31279:SF40">
    <property type="entry name" value="OS06G0220200 PROTEIN"/>
    <property type="match status" value="1"/>
</dbReference>
<dbReference type="InterPro" id="IPR006766">
    <property type="entry name" value="EXORDIUM-like"/>
</dbReference>
<evidence type="ECO:0000256" key="1">
    <source>
        <dbReference type="ARBA" id="ARBA00004271"/>
    </source>
</evidence>
<feature type="signal peptide" evidence="6">
    <location>
        <begin position="1"/>
        <end position="33"/>
    </location>
</feature>
<evidence type="ECO:0008006" key="9">
    <source>
        <dbReference type="Google" id="ProtNLM"/>
    </source>
</evidence>
<sequence length="319" mass="33543">MASQSQSSQLVNWKMLMPMVTLILLCLARPTLCDRRDLELDDTPVPENLMYHGGSVLHGDIPVYIVWYGAFTPEQKAIVVDFVESLTSKPATTTPSVEQWWTTLYKAYMSNATADGGATRVLLDSEVGDDKYSLGKALTLAQVSQLAAGARPKKGGLVLVLTDADVVVEGFCSIRCGQHGADARAGWAYAWTGDAAAQCPGQCAWPFAKPSYGPQDKPLGAPNGDVGVDGMMVSLASMFAGAVTNPFRDAFYQGEKDAALEACTACAGVFGSGSFPGYAGNVLVDKDSGGSYNAVGAGGHKYLLPAIYDPVKAGCSTSV</sequence>
<dbReference type="PANTHER" id="PTHR31279">
    <property type="entry name" value="PROTEIN EXORDIUM-LIKE 5"/>
    <property type="match status" value="1"/>
</dbReference>
<evidence type="ECO:0000256" key="5">
    <source>
        <dbReference type="ARBA" id="ARBA00023591"/>
    </source>
</evidence>
<dbReference type="EMBL" id="BQKI01000081">
    <property type="protein sequence ID" value="GJN29261.1"/>
    <property type="molecule type" value="Genomic_DNA"/>
</dbReference>
<keyword evidence="8" id="KW-1185">Reference proteome</keyword>
<dbReference type="Proteomes" id="UP001054889">
    <property type="component" value="Unassembled WGS sequence"/>
</dbReference>
<reference evidence="7" key="2">
    <citation type="submission" date="2021-12" db="EMBL/GenBank/DDBJ databases">
        <title>Resequencing data analysis of finger millet.</title>
        <authorList>
            <person name="Hatakeyama M."/>
            <person name="Aluri S."/>
            <person name="Balachadran M.T."/>
            <person name="Sivarajan S.R."/>
            <person name="Poveda L."/>
            <person name="Shimizu-Inatsugi R."/>
            <person name="Schlapbach R."/>
            <person name="Sreeman S.M."/>
            <person name="Shimizu K.K."/>
        </authorList>
    </citation>
    <scope>NUCLEOTIDE SEQUENCE</scope>
</reference>
<comment type="similarity">
    <text evidence="5">Belongs to the EXORDIUM family.</text>
</comment>
<evidence type="ECO:0000256" key="4">
    <source>
        <dbReference type="ARBA" id="ARBA00022729"/>
    </source>
</evidence>
<proteinExistence type="inferred from homology"/>
<keyword evidence="3" id="KW-0964">Secreted</keyword>
<evidence type="ECO:0000256" key="3">
    <source>
        <dbReference type="ARBA" id="ARBA00022525"/>
    </source>
</evidence>
<dbReference type="GO" id="GO:0048046">
    <property type="term" value="C:apoplast"/>
    <property type="evidence" value="ECO:0007669"/>
    <property type="project" value="UniProtKB-SubCell"/>
</dbReference>